<evidence type="ECO:0000256" key="1">
    <source>
        <dbReference type="ARBA" id="ARBA00008874"/>
    </source>
</evidence>
<dbReference type="PANTHER" id="PTHR48014">
    <property type="entry name" value="SERINE/THREONINE-PROTEIN KINASE FRAY2"/>
    <property type="match status" value="1"/>
</dbReference>
<evidence type="ECO:0000256" key="2">
    <source>
        <dbReference type="SAM" id="Phobius"/>
    </source>
</evidence>
<dbReference type="GO" id="GO:0004672">
    <property type="term" value="F:protein kinase activity"/>
    <property type="evidence" value="ECO:0007669"/>
    <property type="project" value="InterPro"/>
</dbReference>
<dbReference type="SUPFAM" id="SSF56112">
    <property type="entry name" value="Protein kinase-like (PK-like)"/>
    <property type="match status" value="1"/>
</dbReference>
<dbReference type="GO" id="GO:1902456">
    <property type="term" value="P:regulation of stomatal opening"/>
    <property type="evidence" value="ECO:0007669"/>
    <property type="project" value="TreeGrafter"/>
</dbReference>
<feature type="transmembrane region" description="Helical" evidence="2">
    <location>
        <begin position="12"/>
        <end position="34"/>
    </location>
</feature>
<dbReference type="Pfam" id="PF00069">
    <property type="entry name" value="Pkinase"/>
    <property type="match status" value="1"/>
</dbReference>
<keyword evidence="2" id="KW-0472">Membrane</keyword>
<proteinExistence type="inferred from homology"/>
<evidence type="ECO:0000313" key="4">
    <source>
        <dbReference type="EMBL" id="KAA8548835.1"/>
    </source>
</evidence>
<comment type="similarity">
    <text evidence="1">Belongs to the protein kinase superfamily. STE Ser/Thr protein kinase family. STE20 subfamily.</text>
</comment>
<reference evidence="4 5" key="1">
    <citation type="submission" date="2019-09" db="EMBL/GenBank/DDBJ databases">
        <title>A chromosome-level genome assembly of the Chinese tupelo Nyssa sinensis.</title>
        <authorList>
            <person name="Yang X."/>
            <person name="Kang M."/>
            <person name="Yang Y."/>
            <person name="Xiong H."/>
            <person name="Wang M."/>
            <person name="Zhang Z."/>
            <person name="Wang Z."/>
            <person name="Wu H."/>
            <person name="Ma T."/>
            <person name="Liu J."/>
            <person name="Xi Z."/>
        </authorList>
    </citation>
    <scope>NUCLEOTIDE SEQUENCE [LARGE SCALE GENOMIC DNA]</scope>
    <source>
        <strain evidence="4">J267</strain>
        <tissue evidence="4">Leaf</tissue>
    </source>
</reference>
<dbReference type="InterPro" id="IPR047173">
    <property type="entry name" value="STRAD_A/B-like"/>
</dbReference>
<dbReference type="EMBL" id="CM018031">
    <property type="protein sequence ID" value="KAA8548835.1"/>
    <property type="molecule type" value="Genomic_DNA"/>
</dbReference>
<sequence length="108" mass="11546">MPAVCAAPNRFVSAAVCLIRGLGNLIIVCSTVLASRSTVAHMVLHVADNRTFKDRAQSAVVLKETLEALVYLHKHCLLHQGIKLGNIFIDSNGSVKLSNFGVSSSISE</sequence>
<dbReference type="GO" id="GO:0043539">
    <property type="term" value="F:protein serine/threonine kinase activator activity"/>
    <property type="evidence" value="ECO:0007669"/>
    <property type="project" value="InterPro"/>
</dbReference>
<evidence type="ECO:0000259" key="3">
    <source>
        <dbReference type="PROSITE" id="PS50011"/>
    </source>
</evidence>
<accession>A0A5J5C0D1</accession>
<dbReference type="GO" id="GO:0005524">
    <property type="term" value="F:ATP binding"/>
    <property type="evidence" value="ECO:0007669"/>
    <property type="project" value="InterPro"/>
</dbReference>
<evidence type="ECO:0000313" key="5">
    <source>
        <dbReference type="Proteomes" id="UP000325577"/>
    </source>
</evidence>
<name>A0A5J5C0D1_9ASTE</name>
<dbReference type="InterPro" id="IPR011009">
    <property type="entry name" value="Kinase-like_dom_sf"/>
</dbReference>
<dbReference type="OrthoDB" id="248923at2759"/>
<dbReference type="InterPro" id="IPR000719">
    <property type="entry name" value="Prot_kinase_dom"/>
</dbReference>
<dbReference type="PROSITE" id="PS50011">
    <property type="entry name" value="PROTEIN_KINASE_DOM"/>
    <property type="match status" value="1"/>
</dbReference>
<keyword evidence="2" id="KW-0812">Transmembrane</keyword>
<gene>
    <name evidence="4" type="ORF">F0562_000519</name>
</gene>
<keyword evidence="5" id="KW-1185">Reference proteome</keyword>
<dbReference type="AlphaFoldDB" id="A0A5J5C0D1"/>
<dbReference type="Proteomes" id="UP000325577">
    <property type="component" value="Linkage Group LG0"/>
</dbReference>
<feature type="domain" description="Protein kinase" evidence="3">
    <location>
        <begin position="1"/>
        <end position="108"/>
    </location>
</feature>
<dbReference type="PANTHER" id="PTHR48014:SF7">
    <property type="entry name" value="SERINE_THREONINE-PROTEIN KINASE BLUS1"/>
    <property type="match status" value="1"/>
</dbReference>
<dbReference type="Gene3D" id="1.10.510.10">
    <property type="entry name" value="Transferase(Phosphotransferase) domain 1"/>
    <property type="match status" value="1"/>
</dbReference>
<protein>
    <recommendedName>
        <fullName evidence="3">Protein kinase domain-containing protein</fullName>
    </recommendedName>
</protein>
<keyword evidence="2" id="KW-1133">Transmembrane helix</keyword>
<organism evidence="4 5">
    <name type="scientific">Nyssa sinensis</name>
    <dbReference type="NCBI Taxonomy" id="561372"/>
    <lineage>
        <taxon>Eukaryota</taxon>
        <taxon>Viridiplantae</taxon>
        <taxon>Streptophyta</taxon>
        <taxon>Embryophyta</taxon>
        <taxon>Tracheophyta</taxon>
        <taxon>Spermatophyta</taxon>
        <taxon>Magnoliopsida</taxon>
        <taxon>eudicotyledons</taxon>
        <taxon>Gunneridae</taxon>
        <taxon>Pentapetalae</taxon>
        <taxon>asterids</taxon>
        <taxon>Cornales</taxon>
        <taxon>Nyssaceae</taxon>
        <taxon>Nyssa</taxon>
    </lineage>
</organism>